<dbReference type="RefSeq" id="WP_133450841.1">
    <property type="nucleotide sequence ID" value="NZ_SCWF01000001.1"/>
</dbReference>
<feature type="coiled-coil region" evidence="1">
    <location>
        <begin position="5"/>
        <end position="32"/>
    </location>
</feature>
<reference evidence="3 4" key="1">
    <citation type="submission" date="2019-01" db="EMBL/GenBank/DDBJ databases">
        <title>Draft genome sequences of the type strains of six Macrococcus species.</title>
        <authorList>
            <person name="Mazhar S."/>
            <person name="Altermann E."/>
            <person name="Hill C."/>
            <person name="Mcauliffe O."/>
        </authorList>
    </citation>
    <scope>NUCLEOTIDE SEQUENCE [LARGE SCALE GENOMIC DNA]</scope>
    <source>
        <strain evidence="3 4">ATCC 51825</strain>
    </source>
</reference>
<accession>A0A4V3BFT2</accession>
<dbReference type="OrthoDB" id="2164794at2"/>
<evidence type="ECO:0000259" key="2">
    <source>
        <dbReference type="PROSITE" id="PS50965"/>
    </source>
</evidence>
<comment type="caution">
    <text evidence="3">The sequence shown here is derived from an EMBL/GenBank/DDBJ whole genome shotgun (WGS) entry which is preliminary data.</text>
</comment>
<gene>
    <name evidence="3" type="ORF">ERX55_01660</name>
</gene>
<dbReference type="Pfam" id="PF08378">
    <property type="entry name" value="NERD"/>
    <property type="match status" value="1"/>
</dbReference>
<keyword evidence="4" id="KW-1185">Reference proteome</keyword>
<feature type="domain" description="NERD" evidence="2">
    <location>
        <begin position="22"/>
        <end position="133"/>
    </location>
</feature>
<dbReference type="EMBL" id="SCWF01000001">
    <property type="protein sequence ID" value="TDM15639.1"/>
    <property type="molecule type" value="Genomic_DNA"/>
</dbReference>
<organism evidence="3 4">
    <name type="scientific">Macrococcus bovicus</name>
    <dbReference type="NCBI Taxonomy" id="69968"/>
    <lineage>
        <taxon>Bacteria</taxon>
        <taxon>Bacillati</taxon>
        <taxon>Bacillota</taxon>
        <taxon>Bacilli</taxon>
        <taxon>Bacillales</taxon>
        <taxon>Staphylococcaceae</taxon>
        <taxon>Macrococcus</taxon>
    </lineage>
</organism>
<evidence type="ECO:0000313" key="3">
    <source>
        <dbReference type="EMBL" id="TDM15639.1"/>
    </source>
</evidence>
<evidence type="ECO:0000313" key="4">
    <source>
        <dbReference type="Proteomes" id="UP000294843"/>
    </source>
</evidence>
<keyword evidence="1" id="KW-0175">Coiled coil</keyword>
<protein>
    <submittedName>
        <fullName evidence="3">NERD domain-containing protein</fullName>
    </submittedName>
</protein>
<dbReference type="AlphaFoldDB" id="A0A4V3BFT2"/>
<dbReference type="PROSITE" id="PS50965">
    <property type="entry name" value="NERD"/>
    <property type="match status" value="1"/>
</dbReference>
<dbReference type="InterPro" id="IPR011528">
    <property type="entry name" value="NERD"/>
</dbReference>
<sequence length="295" mass="34705">MKRKLLMLELLHSRAETDVRQLERERKGISGEKMVRELIDEKMVLEDVTLEIDGSVIQLDFIVIAAGRVTVLEVKHHSSDYVIRENIWYFNDGQQASNPFYQLERTRGLMEKYLRQRGFRVPVWGFIVWTNIASHVYGLKQDDPFMTPGKLVRYMSENLFRADLVLRDMIDRDRMRVSPFDKIELDTKELASGLHCLKCFSLEVKRTRKTVLCTKCQYSASTSEVVKAHIIYYCLLYDRTNFQIKDIMTFTGELISLRTLQTCIGQLVETGILCRIHRTEFQLLHMEELIRRIKD</sequence>
<evidence type="ECO:0000256" key="1">
    <source>
        <dbReference type="SAM" id="Coils"/>
    </source>
</evidence>
<proteinExistence type="predicted"/>
<dbReference type="Proteomes" id="UP000294843">
    <property type="component" value="Unassembled WGS sequence"/>
</dbReference>
<name>A0A4V3BFT2_9STAP</name>